<dbReference type="Proteomes" id="UP000242180">
    <property type="component" value="Unassembled WGS sequence"/>
</dbReference>
<feature type="region of interest" description="Disordered" evidence="1">
    <location>
        <begin position="44"/>
        <end position="95"/>
    </location>
</feature>
<organism evidence="2 3">
    <name type="scientific">Syncephalastrum racemosum</name>
    <name type="common">Filamentous fungus</name>
    <dbReference type="NCBI Taxonomy" id="13706"/>
    <lineage>
        <taxon>Eukaryota</taxon>
        <taxon>Fungi</taxon>
        <taxon>Fungi incertae sedis</taxon>
        <taxon>Mucoromycota</taxon>
        <taxon>Mucoromycotina</taxon>
        <taxon>Mucoromycetes</taxon>
        <taxon>Mucorales</taxon>
        <taxon>Syncephalastraceae</taxon>
        <taxon>Syncephalastrum</taxon>
    </lineage>
</organism>
<reference evidence="2 3" key="1">
    <citation type="submission" date="2016-07" db="EMBL/GenBank/DDBJ databases">
        <title>Pervasive Adenine N6-methylation of Active Genes in Fungi.</title>
        <authorList>
            <consortium name="DOE Joint Genome Institute"/>
            <person name="Mondo S.J."/>
            <person name="Dannebaum R.O."/>
            <person name="Kuo R.C."/>
            <person name="Labutti K."/>
            <person name="Haridas S."/>
            <person name="Kuo A."/>
            <person name="Salamov A."/>
            <person name="Ahrendt S.R."/>
            <person name="Lipzen A."/>
            <person name="Sullivan W."/>
            <person name="Andreopoulos W.B."/>
            <person name="Clum A."/>
            <person name="Lindquist E."/>
            <person name="Daum C."/>
            <person name="Ramamoorthy G.K."/>
            <person name="Gryganskyi A."/>
            <person name="Culley D."/>
            <person name="Magnuson J.K."/>
            <person name="James T.Y."/>
            <person name="O'Malley M.A."/>
            <person name="Stajich J.E."/>
            <person name="Spatafora J.W."/>
            <person name="Visel A."/>
            <person name="Grigoriev I.V."/>
        </authorList>
    </citation>
    <scope>NUCLEOTIDE SEQUENCE [LARGE SCALE GENOMIC DNA]</scope>
    <source>
        <strain evidence="2 3">NRRL 2496</strain>
    </source>
</reference>
<accession>A0A1X2HA20</accession>
<gene>
    <name evidence="2" type="ORF">BCR43DRAFT_515648</name>
</gene>
<dbReference type="InParanoid" id="A0A1X2HA20"/>
<dbReference type="AlphaFoldDB" id="A0A1X2HA20"/>
<keyword evidence="3" id="KW-1185">Reference proteome</keyword>
<evidence type="ECO:0000313" key="3">
    <source>
        <dbReference type="Proteomes" id="UP000242180"/>
    </source>
</evidence>
<feature type="compositionally biased region" description="Polar residues" evidence="1">
    <location>
        <begin position="193"/>
        <end position="202"/>
    </location>
</feature>
<protein>
    <submittedName>
        <fullName evidence="2">Uncharacterized protein</fullName>
    </submittedName>
</protein>
<evidence type="ECO:0000313" key="2">
    <source>
        <dbReference type="EMBL" id="ORY95526.1"/>
    </source>
</evidence>
<feature type="compositionally biased region" description="Polar residues" evidence="1">
    <location>
        <begin position="63"/>
        <end position="89"/>
    </location>
</feature>
<comment type="caution">
    <text evidence="2">The sequence shown here is derived from an EMBL/GenBank/DDBJ whole genome shotgun (WGS) entry which is preliminary data.</text>
</comment>
<feature type="region of interest" description="Disordered" evidence="1">
    <location>
        <begin position="193"/>
        <end position="212"/>
    </location>
</feature>
<evidence type="ECO:0000256" key="1">
    <source>
        <dbReference type="SAM" id="MobiDB-lite"/>
    </source>
</evidence>
<sequence>MTHHKIEGSDTPNYAEVDHRQLVDLDAFGYGKDEWSGIVSAIIEEEEKESSPPNIAGRHYQVDNISPSSFQEPGGSTQLQRHNYASSPSAAGDDFSGDLLMDEDFQNAEVRHSTPVATRPATPLAPADEGHLHALLSQLQVLAEEAAAVINEGETELQQVADTLAVCDHELRDRQEQLRDRWDTVRRHAFHITQQGRSSAQHSGIEEKDLSM</sequence>
<name>A0A1X2HA20_SYNRA</name>
<dbReference type="EMBL" id="MCGN01000006">
    <property type="protein sequence ID" value="ORY95526.1"/>
    <property type="molecule type" value="Genomic_DNA"/>
</dbReference>
<proteinExistence type="predicted"/>